<gene>
    <name evidence="1" type="ORF">KV396_16230</name>
</gene>
<keyword evidence="2" id="KW-1185">Reference proteome</keyword>
<dbReference type="Proteomes" id="UP000831963">
    <property type="component" value="Chromosome"/>
</dbReference>
<reference evidence="1 2" key="1">
    <citation type="submission" date="2021-06" db="EMBL/GenBank/DDBJ databases">
        <title>Genome-based taxonomic framework of Microbacterium strains isolated from marine environment, the description of four new species and reclassification of four preexisting species.</title>
        <authorList>
            <person name="Lee S.D."/>
            <person name="Kim S.-M."/>
            <person name="Byeon Y.-S."/>
            <person name="Yang H.L."/>
            <person name="Kim I.S."/>
        </authorList>
    </citation>
    <scope>NUCLEOTIDE SEQUENCE [LARGE SCALE GENOMIC DNA]</scope>
    <source>
        <strain evidence="1 2">SSW1-36</strain>
    </source>
</reference>
<proteinExistence type="predicted"/>
<accession>A0ABY4IVL2</accession>
<name>A0ABY4IVL2_9MICO</name>
<evidence type="ECO:0000313" key="1">
    <source>
        <dbReference type="EMBL" id="UPL15921.1"/>
    </source>
</evidence>
<dbReference type="EMBL" id="CP078077">
    <property type="protein sequence ID" value="UPL15921.1"/>
    <property type="molecule type" value="Genomic_DNA"/>
</dbReference>
<evidence type="ECO:0000313" key="2">
    <source>
        <dbReference type="Proteomes" id="UP000831963"/>
    </source>
</evidence>
<protein>
    <submittedName>
        <fullName evidence="1">Uncharacterized protein</fullName>
    </submittedName>
</protein>
<organism evidence="1 2">
    <name type="scientific">Microbacterium galbinum</name>
    <dbReference type="NCBI Taxonomy" id="2851646"/>
    <lineage>
        <taxon>Bacteria</taxon>
        <taxon>Bacillati</taxon>
        <taxon>Actinomycetota</taxon>
        <taxon>Actinomycetes</taxon>
        <taxon>Micrococcales</taxon>
        <taxon>Microbacteriaceae</taxon>
        <taxon>Microbacterium</taxon>
    </lineage>
</organism>
<sequence>MTEDPKPRYVLRRITPTEWVINDQRFPANDPRHIVACVYEYAETEVEVVWVRDLPLAMRYSNAFEVLADVERMHGSSRATRPVQIPHLPPLLAN</sequence>
<dbReference type="RefSeq" id="WP_247956366.1">
    <property type="nucleotide sequence ID" value="NZ_CP078077.1"/>
</dbReference>